<dbReference type="SUPFAM" id="SSF56399">
    <property type="entry name" value="ADP-ribosylation"/>
    <property type="match status" value="1"/>
</dbReference>
<evidence type="ECO:0000313" key="3">
    <source>
        <dbReference type="Proteomes" id="UP000694941"/>
    </source>
</evidence>
<keyword evidence="1" id="KW-0328">Glycosyltransferase</keyword>
<evidence type="ECO:0000259" key="2">
    <source>
        <dbReference type="PROSITE" id="PS51059"/>
    </source>
</evidence>
<dbReference type="EC" id="2.4.2.-" evidence="1"/>
<dbReference type="Proteomes" id="UP000694941">
    <property type="component" value="Unplaced"/>
</dbReference>
<keyword evidence="3" id="KW-1185">Reference proteome</keyword>
<dbReference type="PANTHER" id="PTHR45740">
    <property type="entry name" value="POLY [ADP-RIBOSE] POLYMERASE"/>
    <property type="match status" value="1"/>
</dbReference>
<proteinExistence type="predicted"/>
<sequence>MFKKDEINVSYNLLSHLLSKIKHICNENKVIYSFKKDSTFDSTKYIINLEGSTSNVVSGKAAILGKILAYHESMPRESTFNVPPHWDTQQNKTTALIPLDSKSSEYSRVEQKFHSTIMGKKITTVFRIQNLWLWQKYCQHKELLEMKNINSVGEKLLFHGTRNNEPKRIYDNEEGFDMRFSAKGMWGNANYFAENASYSDAYAYRNSSGAKEIFLALVLTGDSIRLSPNSNLRMPPPKSSNVIAEGKVQFAETRYDTVNGFTQNSTVYMTYDNLKAYPTYLISYM</sequence>
<gene>
    <name evidence="4" type="primary">LOC106475261</name>
</gene>
<dbReference type="InterPro" id="IPR012317">
    <property type="entry name" value="Poly(ADP-ribose)pol_cat_dom"/>
</dbReference>
<dbReference type="InterPro" id="IPR051712">
    <property type="entry name" value="ARTD-AVP"/>
</dbReference>
<dbReference type="GeneID" id="106475261"/>
<evidence type="ECO:0000256" key="1">
    <source>
        <dbReference type="RuleBase" id="RU362114"/>
    </source>
</evidence>
<organism evidence="3 4">
    <name type="scientific">Limulus polyphemus</name>
    <name type="common">Atlantic horseshoe crab</name>
    <dbReference type="NCBI Taxonomy" id="6850"/>
    <lineage>
        <taxon>Eukaryota</taxon>
        <taxon>Metazoa</taxon>
        <taxon>Ecdysozoa</taxon>
        <taxon>Arthropoda</taxon>
        <taxon>Chelicerata</taxon>
        <taxon>Merostomata</taxon>
        <taxon>Xiphosura</taxon>
        <taxon>Limulidae</taxon>
        <taxon>Limulus</taxon>
    </lineage>
</organism>
<reference evidence="4" key="1">
    <citation type="submission" date="2025-08" db="UniProtKB">
        <authorList>
            <consortium name="RefSeq"/>
        </authorList>
    </citation>
    <scope>IDENTIFICATION</scope>
    <source>
        <tissue evidence="4">Muscle</tissue>
    </source>
</reference>
<dbReference type="RefSeq" id="XP_013791413.1">
    <property type="nucleotide sequence ID" value="XM_013935959.2"/>
</dbReference>
<dbReference type="PANTHER" id="PTHR45740:SF2">
    <property type="entry name" value="POLY [ADP-RIBOSE] POLYMERASE"/>
    <property type="match status" value="1"/>
</dbReference>
<accession>A0ABM1BZ40</accession>
<name>A0ABM1BZ40_LIMPO</name>
<evidence type="ECO:0000313" key="4">
    <source>
        <dbReference type="RefSeq" id="XP_013791413.1"/>
    </source>
</evidence>
<protein>
    <recommendedName>
        <fullName evidence="1">Poly [ADP-ribose] polymerase</fullName>
        <shortName evidence="1">PARP</shortName>
        <ecNumber evidence="1">2.4.2.-</ecNumber>
    </recommendedName>
</protein>
<dbReference type="Gene3D" id="3.90.228.10">
    <property type="match status" value="1"/>
</dbReference>
<feature type="domain" description="PARP catalytic" evidence="2">
    <location>
        <begin position="82"/>
        <end position="285"/>
    </location>
</feature>
<keyword evidence="1" id="KW-0520">NAD</keyword>
<dbReference type="PROSITE" id="PS51059">
    <property type="entry name" value="PARP_CATALYTIC"/>
    <property type="match status" value="1"/>
</dbReference>
<dbReference type="Pfam" id="PF00644">
    <property type="entry name" value="PARP"/>
    <property type="match status" value="1"/>
</dbReference>
<keyword evidence="1" id="KW-0808">Transferase</keyword>